<reference evidence="6" key="1">
    <citation type="journal article" date="2021" name="Nat. Commun.">
        <title>Genetic determinants of endophytism in the Arabidopsis root mycobiome.</title>
        <authorList>
            <person name="Mesny F."/>
            <person name="Miyauchi S."/>
            <person name="Thiergart T."/>
            <person name="Pickel B."/>
            <person name="Atanasova L."/>
            <person name="Karlsson M."/>
            <person name="Huettel B."/>
            <person name="Barry K.W."/>
            <person name="Haridas S."/>
            <person name="Chen C."/>
            <person name="Bauer D."/>
            <person name="Andreopoulos W."/>
            <person name="Pangilinan J."/>
            <person name="LaButti K."/>
            <person name="Riley R."/>
            <person name="Lipzen A."/>
            <person name="Clum A."/>
            <person name="Drula E."/>
            <person name="Henrissat B."/>
            <person name="Kohler A."/>
            <person name="Grigoriev I.V."/>
            <person name="Martin F.M."/>
            <person name="Hacquard S."/>
        </authorList>
    </citation>
    <scope>NUCLEOTIDE SEQUENCE</scope>
    <source>
        <strain evidence="6">MPI-SDFR-AT-0120</strain>
    </source>
</reference>
<evidence type="ECO:0000313" key="6">
    <source>
        <dbReference type="EMBL" id="KAH7066440.1"/>
    </source>
</evidence>
<accession>A0A8K0QRD4</accession>
<dbReference type="GO" id="GO:0006351">
    <property type="term" value="P:DNA-templated transcription"/>
    <property type="evidence" value="ECO:0007669"/>
    <property type="project" value="InterPro"/>
</dbReference>
<dbReference type="OrthoDB" id="2269373at2759"/>
<proteinExistence type="predicted"/>
<gene>
    <name evidence="8" type="ORF">FB567DRAFT_120817</name>
    <name evidence="7" type="ORF">FB567DRAFT_253817</name>
    <name evidence="6" type="ORF">FB567DRAFT_617434</name>
    <name evidence="5" type="ORF">FB567DRAFT_617446</name>
</gene>
<sequence>MNQQSQDPSNDDRDERTGLQDDSWNDDDSDTSGYILRENAIKNTWDSLYSNNDELLFCSVNPVVHLETLHPSHVQILQLWQIYLENFDPLLKVTHAPTLQARIINAMSNLDNIDPALEALMFSIYSAAIFSLSQADCVESFHVSRDELLARYQLGAREALLKCGFLKTSDRDCLTALHFYLMTVKPLTDPRSLSATLATTARIAQRMGIHDEATNSKHAPLEAELRRRLWWSLVLFDARVAEMTDFRLGMLLPTWDCKQPLSVNDLDLRHEMKRPPEVHSLTSEALFAVVRAEFGNFIRYSACHLDFVNPALKVVAEAAPHERYTLEAFAEMVEAKYLQKCDPQNPLHYMTTWWARGQLAKCRFFEHISYCSTSSSQLTDQERDAGISSAISMLECDTKLMTSQAIKSYRWLLYLNFPFPAYVHIVQDLRRRPLGQHTHVAWDAMGENCTARFRDLNDRNNPMERKGSAFFKIFAGTVLHAWTARQAAITHSNVNDLELPPLVVTMIQDKLASMKEDLPSFENNGELGSGGLMPEILSSMDIAGSYGMDLNLLDRQYDPSSIDGVPAQLGFDTNGWVWPPGMSHPVLGNGW</sequence>
<dbReference type="EMBL" id="JAGMVJ010000046">
    <property type="protein sequence ID" value="KAH7066026.1"/>
    <property type="molecule type" value="Genomic_DNA"/>
</dbReference>
<comment type="caution">
    <text evidence="6">The sequence shown here is derived from an EMBL/GenBank/DDBJ whole genome shotgun (WGS) entry which is preliminary data.</text>
</comment>
<dbReference type="EMBL" id="JAGMVJ010000033">
    <property type="protein sequence ID" value="KAH7067960.1"/>
    <property type="molecule type" value="Genomic_DNA"/>
</dbReference>
<dbReference type="GO" id="GO:0003677">
    <property type="term" value="F:DNA binding"/>
    <property type="evidence" value="ECO:0007669"/>
    <property type="project" value="InterPro"/>
</dbReference>
<dbReference type="InterPro" id="IPR050613">
    <property type="entry name" value="Sec_Metabolite_Reg"/>
</dbReference>
<keyword evidence="2" id="KW-0539">Nucleus</keyword>
<dbReference type="GO" id="GO:0008270">
    <property type="term" value="F:zinc ion binding"/>
    <property type="evidence" value="ECO:0007669"/>
    <property type="project" value="InterPro"/>
</dbReference>
<name>A0A8K0QRD4_9PLEO</name>
<dbReference type="Proteomes" id="UP000813461">
    <property type="component" value="Unassembled WGS sequence"/>
</dbReference>
<dbReference type="AlphaFoldDB" id="A0A8K0QRD4"/>
<feature type="region of interest" description="Disordered" evidence="3">
    <location>
        <begin position="1"/>
        <end position="31"/>
    </location>
</feature>
<evidence type="ECO:0000313" key="7">
    <source>
        <dbReference type="EMBL" id="KAH7067960.1"/>
    </source>
</evidence>
<dbReference type="EMBL" id="JAGMVJ010000045">
    <property type="protein sequence ID" value="KAH7066440.1"/>
    <property type="molecule type" value="Genomic_DNA"/>
</dbReference>
<evidence type="ECO:0000313" key="8">
    <source>
        <dbReference type="EMBL" id="KAH7079411.1"/>
    </source>
</evidence>
<dbReference type="PANTHER" id="PTHR31001:SF45">
    <property type="entry name" value="ZN(II)2CYS6 TRANSCRIPTION FACTOR (EUROFUNG)"/>
    <property type="match status" value="1"/>
</dbReference>
<dbReference type="PANTHER" id="PTHR31001">
    <property type="entry name" value="UNCHARACTERIZED TRANSCRIPTIONAL REGULATORY PROTEIN"/>
    <property type="match status" value="1"/>
</dbReference>
<organism evidence="6 9">
    <name type="scientific">Paraphoma chrysanthemicola</name>
    <dbReference type="NCBI Taxonomy" id="798071"/>
    <lineage>
        <taxon>Eukaryota</taxon>
        <taxon>Fungi</taxon>
        <taxon>Dikarya</taxon>
        <taxon>Ascomycota</taxon>
        <taxon>Pezizomycotina</taxon>
        <taxon>Dothideomycetes</taxon>
        <taxon>Pleosporomycetidae</taxon>
        <taxon>Pleosporales</taxon>
        <taxon>Pleosporineae</taxon>
        <taxon>Phaeosphaeriaceae</taxon>
        <taxon>Paraphoma</taxon>
    </lineage>
</organism>
<protein>
    <recommendedName>
        <fullName evidence="4">Xylanolytic transcriptional activator regulatory domain-containing protein</fullName>
    </recommendedName>
</protein>
<evidence type="ECO:0000313" key="9">
    <source>
        <dbReference type="Proteomes" id="UP000813461"/>
    </source>
</evidence>
<dbReference type="GO" id="GO:0005634">
    <property type="term" value="C:nucleus"/>
    <property type="evidence" value="ECO:0007669"/>
    <property type="project" value="UniProtKB-SubCell"/>
</dbReference>
<feature type="compositionally biased region" description="Basic and acidic residues" evidence="3">
    <location>
        <begin position="10"/>
        <end position="19"/>
    </location>
</feature>
<keyword evidence="9" id="KW-1185">Reference proteome</keyword>
<feature type="domain" description="Xylanolytic transcriptional activator regulatory" evidence="4">
    <location>
        <begin position="193"/>
        <end position="268"/>
    </location>
</feature>
<evidence type="ECO:0000256" key="2">
    <source>
        <dbReference type="ARBA" id="ARBA00023242"/>
    </source>
</evidence>
<evidence type="ECO:0000256" key="1">
    <source>
        <dbReference type="ARBA" id="ARBA00004123"/>
    </source>
</evidence>
<evidence type="ECO:0000313" key="5">
    <source>
        <dbReference type="EMBL" id="KAH7066026.1"/>
    </source>
</evidence>
<evidence type="ECO:0000256" key="3">
    <source>
        <dbReference type="SAM" id="MobiDB-lite"/>
    </source>
</evidence>
<dbReference type="InterPro" id="IPR007219">
    <property type="entry name" value="XnlR_reg_dom"/>
</dbReference>
<dbReference type="Pfam" id="PF04082">
    <property type="entry name" value="Fungal_trans"/>
    <property type="match status" value="1"/>
</dbReference>
<dbReference type="EMBL" id="JAGMVJ010000016">
    <property type="protein sequence ID" value="KAH7079411.1"/>
    <property type="molecule type" value="Genomic_DNA"/>
</dbReference>
<comment type="subcellular location">
    <subcellularLocation>
        <location evidence="1">Nucleus</location>
    </subcellularLocation>
</comment>
<evidence type="ECO:0000259" key="4">
    <source>
        <dbReference type="SMART" id="SM00906"/>
    </source>
</evidence>
<dbReference type="CDD" id="cd12148">
    <property type="entry name" value="fungal_TF_MHR"/>
    <property type="match status" value="1"/>
</dbReference>
<dbReference type="SMART" id="SM00906">
    <property type="entry name" value="Fungal_trans"/>
    <property type="match status" value="1"/>
</dbReference>